<evidence type="ECO:0000259" key="7">
    <source>
        <dbReference type="PROSITE" id="PS50801"/>
    </source>
</evidence>
<evidence type="ECO:0008006" key="10">
    <source>
        <dbReference type="Google" id="ProtNLM"/>
    </source>
</evidence>
<feature type="transmembrane region" description="Helical" evidence="5">
    <location>
        <begin position="356"/>
        <end position="375"/>
    </location>
</feature>
<keyword evidence="2 5" id="KW-0812">Transmembrane</keyword>
<dbReference type="Pfam" id="PF01740">
    <property type="entry name" value="STAS"/>
    <property type="match status" value="1"/>
</dbReference>
<dbReference type="InterPro" id="IPR036513">
    <property type="entry name" value="STAS_dom_sf"/>
</dbReference>
<dbReference type="Gene3D" id="2.60.120.10">
    <property type="entry name" value="Jelly Rolls"/>
    <property type="match status" value="1"/>
</dbReference>
<feature type="transmembrane region" description="Helical" evidence="5">
    <location>
        <begin position="199"/>
        <end position="218"/>
    </location>
</feature>
<dbReference type="CDD" id="cd00038">
    <property type="entry name" value="CAP_ED"/>
    <property type="match status" value="1"/>
</dbReference>
<evidence type="ECO:0000256" key="2">
    <source>
        <dbReference type="ARBA" id="ARBA00022692"/>
    </source>
</evidence>
<feature type="transmembrane region" description="Helical" evidence="5">
    <location>
        <begin position="95"/>
        <end position="118"/>
    </location>
</feature>
<feature type="transmembrane region" description="Helical" evidence="5">
    <location>
        <begin position="168"/>
        <end position="187"/>
    </location>
</feature>
<evidence type="ECO:0000259" key="6">
    <source>
        <dbReference type="PROSITE" id="PS50042"/>
    </source>
</evidence>
<dbReference type="SUPFAM" id="SSF51206">
    <property type="entry name" value="cAMP-binding domain-like"/>
    <property type="match status" value="1"/>
</dbReference>
<dbReference type="PROSITE" id="PS50042">
    <property type="entry name" value="CNMP_BINDING_3"/>
    <property type="match status" value="1"/>
</dbReference>
<proteinExistence type="predicted"/>
<dbReference type="EMBL" id="NVUL01000016">
    <property type="protein sequence ID" value="PCI79543.1"/>
    <property type="molecule type" value="Genomic_DNA"/>
</dbReference>
<feature type="domain" description="STAS" evidence="7">
    <location>
        <begin position="456"/>
        <end position="561"/>
    </location>
</feature>
<comment type="caution">
    <text evidence="8">The sequence shown here is derived from an EMBL/GenBank/DDBJ whole genome shotgun (WGS) entry which is preliminary data.</text>
</comment>
<feature type="transmembrane region" description="Helical" evidence="5">
    <location>
        <begin position="387"/>
        <end position="418"/>
    </location>
</feature>
<dbReference type="PROSITE" id="PS50801">
    <property type="entry name" value="STAS"/>
    <property type="match status" value="1"/>
</dbReference>
<sequence length="725" mass="79569">MQSSHIANIISGALIALVNISVAVSVAALLFAQTDQRLMVPGIAILLIGTLVTGLGGTLFSGYKAVVCSPRNGLIPVFAVIVSSIYVSFGSEYSIGAEATIIVAIMVTTTFAGLFLLLLGRLKLGNLVRYIPYPVTGGFFAGIGYIFIQGGLTVASGREADIGAITDPQFIQLVTPAVVLALCLIIGKMFRDNRLSVPGILLLSVLLFYGVLALGGISREQAAENGLLPVIESAGTLVPIFHWDYLQEVKWIAIWEQLGGIVVVALLCSMMLLLDVSGIELLAKKDLNPDHELQVMGYTNVVNGMLGGFPGVHDASDTALVDRLGGKDRLMGIVNSLLVAAAILAGTEFMELVPTFLLGGLLIYVGLEFLIDWLWKARDELPLSDYVVVILILVVIIFSDILQGVTFGFFVAIILFVVNYSKLSVIKIETNGSDHASNVDRDLETRELLNKEGHRVLIMVLQGFIFFGTADKLITAIRNRIMELEGSKFDFLVLDFHHVSQLDTSAIVTFSKLAQLSDRIGFHIVISSADEKSIKQLVKHGFFTFGEQPLERHYKEQLDTAVDWCERRILKDLNLNDEEQNLDLHNVLGRIAYEEEDVKLLADFFVVENRTAGEYLFKEGDSGESLYFVGSGTVVVVLKIPLQAERILRKYKAGAILGEMAIYTGENRTASVRIENDACLFRLDKEKLEEMSRKFPASTAALHTYIVKVLSERLGRANRNLSRYI</sequence>
<gene>
    <name evidence="8" type="ORF">COB20_04475</name>
</gene>
<evidence type="ECO:0000256" key="4">
    <source>
        <dbReference type="ARBA" id="ARBA00023136"/>
    </source>
</evidence>
<dbReference type="Gene3D" id="3.30.750.24">
    <property type="entry name" value="STAS domain"/>
    <property type="match status" value="1"/>
</dbReference>
<evidence type="ECO:0000313" key="9">
    <source>
        <dbReference type="Proteomes" id="UP000218767"/>
    </source>
</evidence>
<evidence type="ECO:0000256" key="5">
    <source>
        <dbReference type="SAM" id="Phobius"/>
    </source>
</evidence>
<dbReference type="PANTHER" id="PTHR43310">
    <property type="entry name" value="SULFATE TRANSPORTER YBAR-RELATED"/>
    <property type="match status" value="1"/>
</dbReference>
<feature type="transmembrane region" description="Helical" evidence="5">
    <location>
        <begin position="72"/>
        <end position="89"/>
    </location>
</feature>
<dbReference type="SUPFAM" id="SSF52091">
    <property type="entry name" value="SpoIIaa-like"/>
    <property type="match status" value="1"/>
</dbReference>
<evidence type="ECO:0000313" key="8">
    <source>
        <dbReference type="EMBL" id="PCI79543.1"/>
    </source>
</evidence>
<evidence type="ECO:0000256" key="3">
    <source>
        <dbReference type="ARBA" id="ARBA00022989"/>
    </source>
</evidence>
<feature type="transmembrane region" description="Helical" evidence="5">
    <location>
        <begin position="38"/>
        <end position="60"/>
    </location>
</feature>
<organism evidence="8 9">
    <name type="scientific">SAR86 cluster bacterium</name>
    <dbReference type="NCBI Taxonomy" id="2030880"/>
    <lineage>
        <taxon>Bacteria</taxon>
        <taxon>Pseudomonadati</taxon>
        <taxon>Pseudomonadota</taxon>
        <taxon>Gammaproteobacteria</taxon>
        <taxon>SAR86 cluster</taxon>
    </lineage>
</organism>
<dbReference type="InterPro" id="IPR014710">
    <property type="entry name" value="RmlC-like_jellyroll"/>
</dbReference>
<dbReference type="InterPro" id="IPR002645">
    <property type="entry name" value="STAS_dom"/>
</dbReference>
<dbReference type="GO" id="GO:0016020">
    <property type="term" value="C:membrane"/>
    <property type="evidence" value="ECO:0007669"/>
    <property type="project" value="UniProtKB-SubCell"/>
</dbReference>
<dbReference type="Proteomes" id="UP000218767">
    <property type="component" value="Unassembled WGS sequence"/>
</dbReference>
<reference evidence="9" key="1">
    <citation type="submission" date="2017-08" db="EMBL/GenBank/DDBJ databases">
        <title>A dynamic microbial community with high functional redundancy inhabits the cold, oxic subseafloor aquifer.</title>
        <authorList>
            <person name="Tully B.J."/>
            <person name="Wheat C.G."/>
            <person name="Glazer B.T."/>
            <person name="Huber J.A."/>
        </authorList>
    </citation>
    <scope>NUCLEOTIDE SEQUENCE [LARGE SCALE GENOMIC DNA]</scope>
</reference>
<keyword evidence="4 5" id="KW-0472">Membrane</keyword>
<feature type="transmembrane region" description="Helical" evidence="5">
    <location>
        <begin position="330"/>
        <end position="350"/>
    </location>
</feature>
<dbReference type="InterPro" id="IPR052706">
    <property type="entry name" value="Membrane-Transporter-like"/>
</dbReference>
<dbReference type="Pfam" id="PF00027">
    <property type="entry name" value="cNMP_binding"/>
    <property type="match status" value="1"/>
</dbReference>
<dbReference type="InterPro" id="IPR000595">
    <property type="entry name" value="cNMP-bd_dom"/>
</dbReference>
<dbReference type="CDD" id="cd07042">
    <property type="entry name" value="STAS_SulP_like_sulfate_transporter"/>
    <property type="match status" value="1"/>
</dbReference>
<protein>
    <recommendedName>
        <fullName evidence="10">Cyclic nucleotide-binding domain-containing protein</fullName>
    </recommendedName>
</protein>
<dbReference type="InterPro" id="IPR011547">
    <property type="entry name" value="SLC26A/SulP_dom"/>
</dbReference>
<dbReference type="AlphaFoldDB" id="A0A2A4XAA4"/>
<name>A0A2A4XAA4_9GAMM</name>
<feature type="domain" description="Cyclic nucleotide-binding" evidence="6">
    <location>
        <begin position="594"/>
        <end position="691"/>
    </location>
</feature>
<dbReference type="InterPro" id="IPR018490">
    <property type="entry name" value="cNMP-bd_dom_sf"/>
</dbReference>
<dbReference type="SMART" id="SM00100">
    <property type="entry name" value="cNMP"/>
    <property type="match status" value="1"/>
</dbReference>
<feature type="transmembrane region" description="Helical" evidence="5">
    <location>
        <begin position="12"/>
        <end position="32"/>
    </location>
</feature>
<dbReference type="PANTHER" id="PTHR43310:SF2">
    <property type="entry name" value="SLC26A_SULP TRANSPORTER DOMAIN-CONTAINING PROTEIN"/>
    <property type="match status" value="1"/>
</dbReference>
<comment type="subcellular location">
    <subcellularLocation>
        <location evidence="1">Membrane</location>
        <topology evidence="1">Multi-pass membrane protein</topology>
    </subcellularLocation>
</comment>
<accession>A0A2A4XAA4</accession>
<feature type="transmembrane region" description="Helical" evidence="5">
    <location>
        <begin position="252"/>
        <end position="274"/>
    </location>
</feature>
<keyword evidence="3 5" id="KW-1133">Transmembrane helix</keyword>
<feature type="transmembrane region" description="Helical" evidence="5">
    <location>
        <begin position="130"/>
        <end position="148"/>
    </location>
</feature>
<evidence type="ECO:0000256" key="1">
    <source>
        <dbReference type="ARBA" id="ARBA00004141"/>
    </source>
</evidence>
<dbReference type="Pfam" id="PF00916">
    <property type="entry name" value="Sulfate_transp"/>
    <property type="match status" value="1"/>
</dbReference>